<organism evidence="2 3">
    <name type="scientific">Frankliniella occidentalis</name>
    <name type="common">Western flower thrips</name>
    <name type="synonym">Euthrips occidentalis</name>
    <dbReference type="NCBI Taxonomy" id="133901"/>
    <lineage>
        <taxon>Eukaryota</taxon>
        <taxon>Metazoa</taxon>
        <taxon>Ecdysozoa</taxon>
        <taxon>Arthropoda</taxon>
        <taxon>Hexapoda</taxon>
        <taxon>Insecta</taxon>
        <taxon>Pterygota</taxon>
        <taxon>Neoptera</taxon>
        <taxon>Paraneoptera</taxon>
        <taxon>Thysanoptera</taxon>
        <taxon>Terebrantia</taxon>
        <taxon>Thripoidea</taxon>
        <taxon>Thripidae</taxon>
        <taxon>Frankliniella</taxon>
    </lineage>
</organism>
<dbReference type="RefSeq" id="XP_052125925.1">
    <property type="nucleotide sequence ID" value="XM_052269965.1"/>
</dbReference>
<feature type="chain" id="PRO_5044639558" evidence="1">
    <location>
        <begin position="21"/>
        <end position="205"/>
    </location>
</feature>
<protein>
    <submittedName>
        <fullName evidence="3">Uncharacterized protein LOC113217407</fullName>
    </submittedName>
    <submittedName>
        <fullName evidence="4">Uncharacterized protein LOC127749916</fullName>
    </submittedName>
</protein>
<dbReference type="Proteomes" id="UP000504606">
    <property type="component" value="Unplaced"/>
</dbReference>
<sequence length="205" mass="22618">MSIAALAVLVFCVVVPAVFALTTMRSSINSYAGPFTILFKEATQCPEGTVTPGRLVANLTGALHHSKFTKAAVFDGLALVTRDVDFGDLGLKVAVAKWDSVAGWRENFFRMDGGEYCNVMVSIGRDAASVVNRNNPKFPKSCPIPKGTYIFHNLSTELLQRWEHFPVFPYGRFRGDMIFYDLKSKQNIVGCFRGVSDIVPKVKKS</sequence>
<dbReference type="KEGG" id="foc:127749916"/>
<evidence type="ECO:0000256" key="1">
    <source>
        <dbReference type="SAM" id="SignalP"/>
    </source>
</evidence>
<dbReference type="AlphaFoldDB" id="A0A6J1TN80"/>
<accession>A0A6J1TN80</accession>
<dbReference type="OrthoDB" id="7237208at2759"/>
<evidence type="ECO:0000313" key="2">
    <source>
        <dbReference type="Proteomes" id="UP000504606"/>
    </source>
</evidence>
<dbReference type="RefSeq" id="XP_026293085.1">
    <property type="nucleotide sequence ID" value="XM_026437300.2"/>
</dbReference>
<keyword evidence="1" id="KW-0732">Signal</keyword>
<dbReference type="KEGG" id="foc:113217407"/>
<proteinExistence type="predicted"/>
<evidence type="ECO:0000313" key="3">
    <source>
        <dbReference type="RefSeq" id="XP_026293085.1"/>
    </source>
</evidence>
<evidence type="ECO:0000313" key="4">
    <source>
        <dbReference type="RefSeq" id="XP_052125925.1"/>
    </source>
</evidence>
<feature type="signal peptide" evidence="1">
    <location>
        <begin position="1"/>
        <end position="20"/>
    </location>
</feature>
<gene>
    <name evidence="3" type="primary">LOC113217407</name>
    <name evidence="4" type="synonym">LOC127749916</name>
</gene>
<reference evidence="3 4" key="1">
    <citation type="submission" date="2025-04" db="UniProtKB">
        <authorList>
            <consortium name="RefSeq"/>
        </authorList>
    </citation>
    <scope>IDENTIFICATION</scope>
    <source>
        <tissue evidence="3 4">Whole organism</tissue>
    </source>
</reference>
<keyword evidence="2" id="KW-1185">Reference proteome</keyword>
<name>A0A6J1TN80_FRAOC</name>
<dbReference type="GeneID" id="113217407"/>